<reference evidence="2" key="1">
    <citation type="submission" date="2021-02" db="EMBL/GenBank/DDBJ databases">
        <authorList>
            <person name="Nowell W R."/>
        </authorList>
    </citation>
    <scope>NUCLEOTIDE SEQUENCE</scope>
</reference>
<keyword evidence="4" id="KW-1185">Reference proteome</keyword>
<dbReference type="Proteomes" id="UP000681722">
    <property type="component" value="Unassembled WGS sequence"/>
</dbReference>
<dbReference type="OrthoDB" id="6343311at2759"/>
<sequence length="235" mass="28075">SNILRLDPFAFYHLGNDQTFLLLLNNSLDFKLNDDKHFCTFAILSSITLIKFSYNLNECTCTHRYIYRHIDKSQIYLTPKCYQNSPMSLLAQEENKCQFEQRLLKCQILPDNILIYGKYYNSTYFYSKQKHLLYIHNILLKYKTYFIIGTIITLILLIILIIFILLLRKHRHSYVHLKRLLRKRDSTTIDNRRQTIDDEDNLNDDIPSINILHQRINEINIGHHEMQPTFSSLKV</sequence>
<dbReference type="Proteomes" id="UP000663829">
    <property type="component" value="Unassembled WGS sequence"/>
</dbReference>
<protein>
    <submittedName>
        <fullName evidence="2">Uncharacterized protein</fullName>
    </submittedName>
</protein>
<evidence type="ECO:0000313" key="2">
    <source>
        <dbReference type="EMBL" id="CAF1618090.1"/>
    </source>
</evidence>
<evidence type="ECO:0000313" key="4">
    <source>
        <dbReference type="Proteomes" id="UP000663829"/>
    </source>
</evidence>
<keyword evidence="1" id="KW-0812">Transmembrane</keyword>
<feature type="transmembrane region" description="Helical" evidence="1">
    <location>
        <begin position="145"/>
        <end position="167"/>
    </location>
</feature>
<dbReference type="EMBL" id="CAJNOQ010039893">
    <property type="protein sequence ID" value="CAF1618090.1"/>
    <property type="molecule type" value="Genomic_DNA"/>
</dbReference>
<gene>
    <name evidence="2" type="ORF">GPM918_LOCUS43555</name>
    <name evidence="3" type="ORF">SRO942_LOCUS45075</name>
</gene>
<name>A0A816C5L0_9BILA</name>
<proteinExistence type="predicted"/>
<comment type="caution">
    <text evidence="2">The sequence shown here is derived from an EMBL/GenBank/DDBJ whole genome shotgun (WGS) entry which is preliminary data.</text>
</comment>
<dbReference type="AlphaFoldDB" id="A0A816C5L0"/>
<dbReference type="EMBL" id="CAJOBC010106927">
    <property type="protein sequence ID" value="CAF4506137.1"/>
    <property type="molecule type" value="Genomic_DNA"/>
</dbReference>
<accession>A0A816C5L0</accession>
<evidence type="ECO:0000313" key="3">
    <source>
        <dbReference type="EMBL" id="CAF4506137.1"/>
    </source>
</evidence>
<organism evidence="2 4">
    <name type="scientific">Didymodactylos carnosus</name>
    <dbReference type="NCBI Taxonomy" id="1234261"/>
    <lineage>
        <taxon>Eukaryota</taxon>
        <taxon>Metazoa</taxon>
        <taxon>Spiralia</taxon>
        <taxon>Gnathifera</taxon>
        <taxon>Rotifera</taxon>
        <taxon>Eurotatoria</taxon>
        <taxon>Bdelloidea</taxon>
        <taxon>Philodinida</taxon>
        <taxon>Philodinidae</taxon>
        <taxon>Didymodactylos</taxon>
    </lineage>
</organism>
<keyword evidence="1" id="KW-0472">Membrane</keyword>
<keyword evidence="1" id="KW-1133">Transmembrane helix</keyword>
<evidence type="ECO:0000256" key="1">
    <source>
        <dbReference type="SAM" id="Phobius"/>
    </source>
</evidence>
<feature type="non-terminal residue" evidence="2">
    <location>
        <position position="1"/>
    </location>
</feature>